<dbReference type="AlphaFoldDB" id="A0AAE4UV51"/>
<evidence type="ECO:0000313" key="2">
    <source>
        <dbReference type="EMBL" id="MDV7263305.1"/>
    </source>
</evidence>
<evidence type="ECO:0000259" key="1">
    <source>
        <dbReference type="Pfam" id="PF12728"/>
    </source>
</evidence>
<dbReference type="InterPro" id="IPR010093">
    <property type="entry name" value="SinI_DNA-bd"/>
</dbReference>
<dbReference type="EMBL" id="JAWLUP010000002">
    <property type="protein sequence ID" value="MDV7263305.1"/>
    <property type="molecule type" value="Genomic_DNA"/>
</dbReference>
<accession>A0AAE4UV51</accession>
<dbReference type="RefSeq" id="WP_317746918.1">
    <property type="nucleotide sequence ID" value="NZ_JAWLUP010000002.1"/>
</dbReference>
<comment type="caution">
    <text evidence="2">The sequence shown here is derived from an EMBL/GenBank/DDBJ whole genome shotgun (WGS) entry which is preliminary data.</text>
</comment>
<dbReference type="GO" id="GO:0003677">
    <property type="term" value="F:DNA binding"/>
    <property type="evidence" value="ECO:0007669"/>
    <property type="project" value="InterPro"/>
</dbReference>
<protein>
    <submittedName>
        <fullName evidence="2">Helix-turn-helix domain-containing protein</fullName>
    </submittedName>
</protein>
<proteinExistence type="predicted"/>
<feature type="domain" description="Helix-turn-helix" evidence="1">
    <location>
        <begin position="12"/>
        <end position="60"/>
    </location>
</feature>
<dbReference type="Proteomes" id="UP001185863">
    <property type="component" value="Unassembled WGS sequence"/>
</dbReference>
<organism evidence="2 3">
    <name type="scientific">Rhodococcus oxybenzonivorans</name>
    <dbReference type="NCBI Taxonomy" id="1990687"/>
    <lineage>
        <taxon>Bacteria</taxon>
        <taxon>Bacillati</taxon>
        <taxon>Actinomycetota</taxon>
        <taxon>Actinomycetes</taxon>
        <taxon>Mycobacteriales</taxon>
        <taxon>Nocardiaceae</taxon>
        <taxon>Rhodococcus</taxon>
    </lineage>
</organism>
<reference evidence="2" key="1">
    <citation type="submission" date="2023-10" db="EMBL/GenBank/DDBJ databases">
        <title>Development of a sustainable strategy for remediation of hydrocarbon-contaminated territories based on the waste exchange concept.</title>
        <authorList>
            <person name="Krivoruchko A."/>
        </authorList>
    </citation>
    <scope>NUCLEOTIDE SEQUENCE</scope>
    <source>
        <strain evidence="2">IEGM 68</strain>
    </source>
</reference>
<name>A0AAE4UV51_9NOCA</name>
<evidence type="ECO:0000313" key="3">
    <source>
        <dbReference type="Proteomes" id="UP001185863"/>
    </source>
</evidence>
<gene>
    <name evidence="2" type="ORF">R4315_01860</name>
</gene>
<sequence length="63" mass="6538">MTISTKAGTRNLVTVNEAAAYLKCSSRTVRRYIAAGKVPAVRMPGGTALRVDMAALDAILSGA</sequence>
<dbReference type="InterPro" id="IPR041657">
    <property type="entry name" value="HTH_17"/>
</dbReference>
<dbReference type="SUPFAM" id="SSF46955">
    <property type="entry name" value="Putative DNA-binding domain"/>
    <property type="match status" value="1"/>
</dbReference>
<dbReference type="InterPro" id="IPR009061">
    <property type="entry name" value="DNA-bd_dom_put_sf"/>
</dbReference>
<dbReference type="Pfam" id="PF12728">
    <property type="entry name" value="HTH_17"/>
    <property type="match status" value="1"/>
</dbReference>
<dbReference type="NCBIfam" id="TIGR01764">
    <property type="entry name" value="excise"/>
    <property type="match status" value="1"/>
</dbReference>